<proteinExistence type="inferred from homology"/>
<dbReference type="PANTHER" id="PTHR33744:SF1">
    <property type="entry name" value="DNA-BINDING TRANSCRIPTIONAL ACTIVATOR ADER"/>
    <property type="match status" value="1"/>
</dbReference>
<dbReference type="OrthoDB" id="9792148at2"/>
<feature type="domain" description="CdaR GGDEF-like" evidence="3">
    <location>
        <begin position="168"/>
        <end position="291"/>
    </location>
</feature>
<evidence type="ECO:0000313" key="4">
    <source>
        <dbReference type="EMBL" id="KGP72332.1"/>
    </source>
</evidence>
<organism evidence="4 5">
    <name type="scientific">Pontibacillus yanchengensis Y32</name>
    <dbReference type="NCBI Taxonomy" id="1385514"/>
    <lineage>
        <taxon>Bacteria</taxon>
        <taxon>Bacillati</taxon>
        <taxon>Bacillota</taxon>
        <taxon>Bacilli</taxon>
        <taxon>Bacillales</taxon>
        <taxon>Bacillaceae</taxon>
        <taxon>Pontibacillus</taxon>
    </lineage>
</organism>
<dbReference type="Pfam" id="PF13556">
    <property type="entry name" value="HTH_30"/>
    <property type="match status" value="1"/>
</dbReference>
<dbReference type="Gene3D" id="1.10.10.2840">
    <property type="entry name" value="PucR C-terminal helix-turn-helix domain"/>
    <property type="match status" value="1"/>
</dbReference>
<evidence type="ECO:0000256" key="1">
    <source>
        <dbReference type="ARBA" id="ARBA00006754"/>
    </source>
</evidence>
<evidence type="ECO:0000313" key="5">
    <source>
        <dbReference type="Proteomes" id="UP000030147"/>
    </source>
</evidence>
<sequence length="427" mass="50268">MDAKQLIFQTEDIHKATELISSSLKKPVIIENKNFELISYSSSLDEFDQTQQKTILSKKCPVFIIDRLKKEGIVQKLEKQPSPIRVGPIEELGFYQRVVIAANHLRHTMGYIWIQEATTPLQEEDLAFLEEITPHIGKLIYDVYNKLNASDSRKDELLWKLIHQEYGSEQQFRHDATIAKLTLPERFSVLIFSLTNPQQRYLLDYLQEIVNNFPERKRIYLLKTEFQIVMIVHGNREDEGLITEEARYVIYKIKEQIGYAEFYRFMIGLGKEYQRLIDVRKSFLEALEVIETANFIEPRPETMPREFSKLGVYRYLATLYEKNSSEDYFSHDLLRLISKDIDSHTDLLKTLEVYLANNGKGKQSANELFIHPNTLNYRIKQILEITNIDFNDFNMKSYLYTELLLLNNVPAYYKRYKDAIKTNLGKE</sequence>
<gene>
    <name evidence="4" type="ORF">N782_12930</name>
</gene>
<comment type="similarity">
    <text evidence="1">Belongs to the CdaR family.</text>
</comment>
<protein>
    <recommendedName>
        <fullName evidence="6">PucR family transcriptional regulator</fullName>
    </recommendedName>
</protein>
<evidence type="ECO:0000259" key="2">
    <source>
        <dbReference type="Pfam" id="PF13556"/>
    </source>
</evidence>
<dbReference type="InterPro" id="IPR042070">
    <property type="entry name" value="PucR_C-HTH_sf"/>
</dbReference>
<accession>A0A0A2T963</accession>
<dbReference type="AlphaFoldDB" id="A0A0A2T963"/>
<dbReference type="InterPro" id="IPR041522">
    <property type="entry name" value="CdaR_GGDEF"/>
</dbReference>
<dbReference type="RefSeq" id="WP_036820239.1">
    <property type="nucleotide sequence ID" value="NZ_AVBF01000032.1"/>
</dbReference>
<name>A0A0A2T963_9BACI</name>
<evidence type="ECO:0008006" key="6">
    <source>
        <dbReference type="Google" id="ProtNLM"/>
    </source>
</evidence>
<comment type="caution">
    <text evidence="4">The sequence shown here is derived from an EMBL/GenBank/DDBJ whole genome shotgun (WGS) entry which is preliminary data.</text>
</comment>
<dbReference type="EMBL" id="AVBF01000032">
    <property type="protein sequence ID" value="KGP72332.1"/>
    <property type="molecule type" value="Genomic_DNA"/>
</dbReference>
<feature type="domain" description="PucR C-terminal helix-turn-helix" evidence="2">
    <location>
        <begin position="347"/>
        <end position="404"/>
    </location>
</feature>
<dbReference type="InterPro" id="IPR051448">
    <property type="entry name" value="CdaR-like_regulators"/>
</dbReference>
<dbReference type="PANTHER" id="PTHR33744">
    <property type="entry name" value="CARBOHYDRATE DIACID REGULATOR"/>
    <property type="match status" value="1"/>
</dbReference>
<evidence type="ECO:0000259" key="3">
    <source>
        <dbReference type="Pfam" id="PF17853"/>
    </source>
</evidence>
<keyword evidence="5" id="KW-1185">Reference proteome</keyword>
<dbReference type="InterPro" id="IPR025736">
    <property type="entry name" value="PucR_C-HTH_dom"/>
</dbReference>
<dbReference type="eggNOG" id="COG2508">
    <property type="taxonomic scope" value="Bacteria"/>
</dbReference>
<dbReference type="Proteomes" id="UP000030147">
    <property type="component" value="Unassembled WGS sequence"/>
</dbReference>
<reference evidence="4 5" key="1">
    <citation type="journal article" date="2015" name="Stand. Genomic Sci.">
        <title>High quality draft genome sequence of the moderately halophilic bacterium Pontibacillus yanchengensis Y32(T) and comparison among Pontibacillus genomes.</title>
        <authorList>
            <person name="Huang J."/>
            <person name="Qiao Z.X."/>
            <person name="Tang J.W."/>
            <person name="Wang G."/>
        </authorList>
    </citation>
    <scope>NUCLEOTIDE SEQUENCE [LARGE SCALE GENOMIC DNA]</scope>
    <source>
        <strain evidence="4 5">Y32</strain>
    </source>
</reference>
<dbReference type="Pfam" id="PF17853">
    <property type="entry name" value="GGDEF_2"/>
    <property type="match status" value="1"/>
</dbReference>
<dbReference type="STRING" id="1385514.N782_12930"/>